<evidence type="ECO:0000313" key="5">
    <source>
        <dbReference type="Proteomes" id="UP000664795"/>
    </source>
</evidence>
<dbReference type="PANTHER" id="PTHR38764:SF1">
    <property type="entry name" value="ACYL CARRIER PROTEIN PHOSPHODIESTERASE"/>
    <property type="match status" value="1"/>
</dbReference>
<evidence type="ECO:0000313" key="4">
    <source>
        <dbReference type="EMBL" id="MBO0930545.1"/>
    </source>
</evidence>
<proteinExistence type="predicted"/>
<comment type="caution">
    <text evidence="4">The sequence shown here is derived from an EMBL/GenBank/DDBJ whole genome shotgun (WGS) entry which is preliminary data.</text>
</comment>
<dbReference type="InterPro" id="IPR007431">
    <property type="entry name" value="ACP_PD"/>
</dbReference>
<keyword evidence="2" id="KW-0378">Hydrolase</keyword>
<accession>A0A939G3R2</accession>
<organism evidence="4 5">
    <name type="scientific">Fibrella aquatilis</name>
    <dbReference type="NCBI Taxonomy" id="2817059"/>
    <lineage>
        <taxon>Bacteria</taxon>
        <taxon>Pseudomonadati</taxon>
        <taxon>Bacteroidota</taxon>
        <taxon>Cytophagia</taxon>
        <taxon>Cytophagales</taxon>
        <taxon>Spirosomataceae</taxon>
        <taxon>Fibrella</taxon>
    </lineage>
</organism>
<gene>
    <name evidence="4" type="ORF">J2I48_06040</name>
</gene>
<evidence type="ECO:0000256" key="2">
    <source>
        <dbReference type="ARBA" id="ARBA00022801"/>
    </source>
</evidence>
<keyword evidence="5" id="KW-1185">Reference proteome</keyword>
<protein>
    <submittedName>
        <fullName evidence="4">DUF479 domain-containing protein</fullName>
    </submittedName>
</protein>
<dbReference type="GO" id="GO:0008770">
    <property type="term" value="F:[acyl-carrier-protein] phosphodiesterase activity"/>
    <property type="evidence" value="ECO:0007669"/>
    <property type="project" value="InterPro"/>
</dbReference>
<dbReference type="Proteomes" id="UP000664795">
    <property type="component" value="Unassembled WGS sequence"/>
</dbReference>
<reference evidence="4 5" key="1">
    <citation type="submission" date="2021-03" db="EMBL/GenBank/DDBJ databases">
        <title>Fibrella sp. HMF5036 genome sequencing and assembly.</title>
        <authorList>
            <person name="Kang H."/>
            <person name="Kim H."/>
            <person name="Bae S."/>
            <person name="Joh K."/>
        </authorList>
    </citation>
    <scope>NUCLEOTIDE SEQUENCE [LARGE SCALE GENOMIC DNA]</scope>
    <source>
        <strain evidence="4 5">HMF5036</strain>
    </source>
</reference>
<sequence length="198" mass="22830">MNLLAHAWLSDRNEGYLIGNFIGDFIKGDPANPRHNLLPDELTGVRIHRTIDAFTDAHAEVQAVRTLLHPRCHKYAGVAVDVFFDHFLATQFREVTGDELDEFVRFAYHTLQTRADRLPPRAARMAHYMMEQDWLRHYQTTGGIDRALKGLARRTQFASGLDTAVDDLVRYYDDINLHFLRFWPQLTAHIQEVTAGLE</sequence>
<evidence type="ECO:0000256" key="3">
    <source>
        <dbReference type="ARBA" id="ARBA00023098"/>
    </source>
</evidence>
<dbReference type="AlphaFoldDB" id="A0A939G3R2"/>
<keyword evidence="1" id="KW-0444">Lipid biosynthesis</keyword>
<dbReference type="Pfam" id="PF04336">
    <property type="entry name" value="ACP_PD"/>
    <property type="match status" value="1"/>
</dbReference>
<dbReference type="PANTHER" id="PTHR38764">
    <property type="entry name" value="ACYL CARRIER PROTEIN PHOSPHODIESTERASE"/>
    <property type="match status" value="1"/>
</dbReference>
<keyword evidence="3" id="KW-0443">Lipid metabolism</keyword>
<dbReference type="GO" id="GO:0006633">
    <property type="term" value="P:fatty acid biosynthetic process"/>
    <property type="evidence" value="ECO:0007669"/>
    <property type="project" value="InterPro"/>
</dbReference>
<evidence type="ECO:0000256" key="1">
    <source>
        <dbReference type="ARBA" id="ARBA00022516"/>
    </source>
</evidence>
<dbReference type="PIRSF" id="PIRSF011489">
    <property type="entry name" value="DUF479"/>
    <property type="match status" value="1"/>
</dbReference>
<name>A0A939G3R2_9BACT</name>
<dbReference type="RefSeq" id="WP_207334501.1">
    <property type="nucleotide sequence ID" value="NZ_JAFMYU010000003.1"/>
</dbReference>
<dbReference type="EMBL" id="JAFMYU010000003">
    <property type="protein sequence ID" value="MBO0930545.1"/>
    <property type="molecule type" value="Genomic_DNA"/>
</dbReference>